<evidence type="ECO:0000313" key="4">
    <source>
        <dbReference type="Proteomes" id="UP000694864"/>
    </source>
</evidence>
<keyword evidence="4" id="KW-1185">Reference proteome</keyword>
<feature type="domain" description="DUF4408" evidence="3">
    <location>
        <begin position="40"/>
        <end position="72"/>
    </location>
</feature>
<evidence type="ECO:0000313" key="5">
    <source>
        <dbReference type="RefSeq" id="XP_010492533.1"/>
    </source>
</evidence>
<feature type="region of interest" description="Disordered" evidence="1">
    <location>
        <begin position="189"/>
        <end position="209"/>
    </location>
</feature>
<keyword evidence="2" id="KW-1133">Transmembrane helix</keyword>
<protein>
    <submittedName>
        <fullName evidence="5">Uncharacterized protein LOC104769908</fullName>
    </submittedName>
</protein>
<evidence type="ECO:0000256" key="2">
    <source>
        <dbReference type="SAM" id="Phobius"/>
    </source>
</evidence>
<proteinExistence type="predicted"/>
<dbReference type="PANTHER" id="PTHR33098:SF52">
    <property type="entry name" value="T28P6.11 PROTEIN-RELATED"/>
    <property type="match status" value="1"/>
</dbReference>
<keyword evidence="2" id="KW-0812">Transmembrane</keyword>
<dbReference type="InterPro" id="IPR025520">
    <property type="entry name" value="DUF4408"/>
</dbReference>
<evidence type="ECO:0000259" key="3">
    <source>
        <dbReference type="Pfam" id="PF14364"/>
    </source>
</evidence>
<evidence type="ECO:0000256" key="1">
    <source>
        <dbReference type="SAM" id="MobiDB-lite"/>
    </source>
</evidence>
<feature type="transmembrane region" description="Helical" evidence="2">
    <location>
        <begin position="12"/>
        <end position="32"/>
    </location>
</feature>
<organism evidence="4 5">
    <name type="scientific">Camelina sativa</name>
    <name type="common">False flax</name>
    <name type="synonym">Myagrum sativum</name>
    <dbReference type="NCBI Taxonomy" id="90675"/>
    <lineage>
        <taxon>Eukaryota</taxon>
        <taxon>Viridiplantae</taxon>
        <taxon>Streptophyta</taxon>
        <taxon>Embryophyta</taxon>
        <taxon>Tracheophyta</taxon>
        <taxon>Spermatophyta</taxon>
        <taxon>Magnoliopsida</taxon>
        <taxon>eudicotyledons</taxon>
        <taxon>Gunneridae</taxon>
        <taxon>Pentapetalae</taxon>
        <taxon>rosids</taxon>
        <taxon>malvids</taxon>
        <taxon>Brassicales</taxon>
        <taxon>Brassicaceae</taxon>
        <taxon>Camelineae</taxon>
        <taxon>Camelina</taxon>
    </lineage>
</organism>
<feature type="region of interest" description="Disordered" evidence="1">
    <location>
        <begin position="262"/>
        <end position="288"/>
    </location>
</feature>
<dbReference type="Proteomes" id="UP000694864">
    <property type="component" value="Chromosome 3"/>
</dbReference>
<reference evidence="5" key="2">
    <citation type="submission" date="2025-08" db="UniProtKB">
        <authorList>
            <consortium name="RefSeq"/>
        </authorList>
    </citation>
    <scope>IDENTIFICATION</scope>
    <source>
        <tissue evidence="5">Leaf</tissue>
    </source>
</reference>
<keyword evidence="2" id="KW-0472">Membrane</keyword>
<dbReference type="Pfam" id="PF14364">
    <property type="entry name" value="DUF4408"/>
    <property type="match status" value="1"/>
</dbReference>
<feature type="transmembrane region" description="Helical" evidence="2">
    <location>
        <begin position="52"/>
        <end position="70"/>
    </location>
</feature>
<feature type="compositionally biased region" description="Basic residues" evidence="1">
    <location>
        <begin position="196"/>
        <end position="209"/>
    </location>
</feature>
<accession>A0ABM0XXS2</accession>
<dbReference type="GeneID" id="104769908"/>
<dbReference type="RefSeq" id="XP_010492533.1">
    <property type="nucleotide sequence ID" value="XM_010494231.2"/>
</dbReference>
<gene>
    <name evidence="5" type="primary">LOC104769908</name>
</gene>
<reference evidence="4" key="1">
    <citation type="journal article" date="2014" name="Nat. Commun.">
        <title>The emerging biofuel crop Camelina sativa retains a highly undifferentiated hexaploid genome structure.</title>
        <authorList>
            <person name="Kagale S."/>
            <person name="Koh C."/>
            <person name="Nixon J."/>
            <person name="Bollina V."/>
            <person name="Clarke W.E."/>
            <person name="Tuteja R."/>
            <person name="Spillane C."/>
            <person name="Robinson S.J."/>
            <person name="Links M.G."/>
            <person name="Clarke C."/>
            <person name="Higgins E.E."/>
            <person name="Huebert T."/>
            <person name="Sharpe A.G."/>
            <person name="Parkin I.A."/>
        </authorList>
    </citation>
    <scope>NUCLEOTIDE SEQUENCE [LARGE SCALE GENOMIC DNA]</scope>
    <source>
        <strain evidence="4">cv. DH55</strain>
    </source>
</reference>
<name>A0ABM0XXS2_CAMSA</name>
<dbReference type="PANTHER" id="PTHR33098">
    <property type="entry name" value="COTTON FIBER (DUF761)"/>
    <property type="match status" value="1"/>
</dbReference>
<sequence>MVSSIISIKAALVSTGIAAMSMFLKYSVPIAVDFSVSRFPILWRSFLSWLKPPYIFVASNVIITIIIAFSKFHQSIEEDQEEEVHQYDDNDILQCGEYIASHQVEPIVVTHAPPKDVNLDTDFDFSATIPVAEVERSEFVYEEKDEEINGGDEFKSEVNQGLPMIEESENLTPVEKPLVSASSGYRKPVKAISKGGNKKKKALGVVKPKRHETSIENTWKMVTEVGKSTTLTTRSRRSDTLGNGVGCDVKRTVLRKAETFRDVTNHRQSSSTPPVKMKMKKEMSPSRDELNRRVEAFIRKCKEERFESFRLEKEEFVA</sequence>